<evidence type="ECO:0000256" key="7">
    <source>
        <dbReference type="ARBA" id="ARBA00049041"/>
    </source>
</evidence>
<dbReference type="EMBL" id="QEAN01000196">
    <property type="protein sequence ID" value="TPX43559.1"/>
    <property type="molecule type" value="Genomic_DNA"/>
</dbReference>
<dbReference type="GO" id="GO:0004177">
    <property type="term" value="F:aminopeptidase activity"/>
    <property type="evidence" value="ECO:0007669"/>
    <property type="project" value="UniProtKB-KW"/>
</dbReference>
<reference evidence="10 11" key="1">
    <citation type="journal article" date="2019" name="Sci. Rep.">
        <title>Comparative genomics of chytrid fungi reveal insights into the obligate biotrophic and pathogenic lifestyle of Synchytrium endobioticum.</title>
        <authorList>
            <person name="van de Vossenberg B.T.L.H."/>
            <person name="Warris S."/>
            <person name="Nguyen H.D.T."/>
            <person name="van Gent-Pelzer M.P.E."/>
            <person name="Joly D.L."/>
            <person name="van de Geest H.C."/>
            <person name="Bonants P.J.M."/>
            <person name="Smith D.S."/>
            <person name="Levesque C.A."/>
            <person name="van der Lee T.A.J."/>
        </authorList>
    </citation>
    <scope>NUCLEOTIDE SEQUENCE [LARGE SCALE GENOMIC DNA]</scope>
    <source>
        <strain evidence="8 11">LEV6574</strain>
        <strain evidence="9 10">MB42</strain>
    </source>
</reference>
<evidence type="ECO:0000256" key="4">
    <source>
        <dbReference type="ARBA" id="ARBA00034725"/>
    </source>
</evidence>
<dbReference type="Proteomes" id="UP000320475">
    <property type="component" value="Unassembled WGS sequence"/>
</dbReference>
<dbReference type="AlphaFoldDB" id="A0A507CU35"/>
<keyword evidence="2" id="KW-0645">Protease</keyword>
<comment type="similarity">
    <text evidence="4">Belongs to the ACTMAP family.</text>
</comment>
<organism evidence="8 11">
    <name type="scientific">Synchytrium endobioticum</name>
    <dbReference type="NCBI Taxonomy" id="286115"/>
    <lineage>
        <taxon>Eukaryota</taxon>
        <taxon>Fungi</taxon>
        <taxon>Fungi incertae sedis</taxon>
        <taxon>Chytridiomycota</taxon>
        <taxon>Chytridiomycota incertae sedis</taxon>
        <taxon>Chytridiomycetes</taxon>
        <taxon>Synchytriales</taxon>
        <taxon>Synchytriaceae</taxon>
        <taxon>Synchytrium</taxon>
    </lineage>
</organism>
<evidence type="ECO:0000256" key="2">
    <source>
        <dbReference type="ARBA" id="ARBA00022670"/>
    </source>
</evidence>
<keyword evidence="3" id="KW-0378">Hydrolase</keyword>
<comment type="caution">
    <text evidence="8">The sequence shown here is derived from an EMBL/GenBank/DDBJ whole genome shotgun (WGS) entry which is preliminary data.</text>
</comment>
<dbReference type="Pfam" id="PF21646">
    <property type="entry name" value="ACTMAP-like_C"/>
    <property type="match status" value="1"/>
</dbReference>
<dbReference type="GO" id="GO:0006508">
    <property type="term" value="P:proteolysis"/>
    <property type="evidence" value="ECO:0007669"/>
    <property type="project" value="UniProtKB-KW"/>
</dbReference>
<protein>
    <recommendedName>
        <fullName evidence="5">Actin maturation protease</fullName>
    </recommendedName>
    <alternativeName>
        <fullName evidence="6">Actin aminopeptidase ACTMAP</fullName>
    </alternativeName>
</protein>
<evidence type="ECO:0000256" key="3">
    <source>
        <dbReference type="ARBA" id="ARBA00022801"/>
    </source>
</evidence>
<sequence>MDRTNEQELIHRLKRSFTRIDSPLQFKWTIYRHNITPEKQIGPTCGLVALRMAGTYLRTPLPPPTITDLLQTAQANQWSFLGEMFSAAHVARLAEMAFGLNADVVDWDEDGAAGAQVLDVLLDGGLVLLAYDPDFNHEPVLKGGASAHWCLINGCAWPTSLSSETTISLTPLPRTQSSPVALLDPFDGLCLLAYHGKSLHQSVWKYKDLFKSSSNLKYAGDIVVKSGRYQINPEGNLDALCRKLVILRHA</sequence>
<dbReference type="EMBL" id="QEAM01000264">
    <property type="protein sequence ID" value="TPX42580.1"/>
    <property type="molecule type" value="Genomic_DNA"/>
</dbReference>
<accession>A0A507CU35</accession>
<keyword evidence="1" id="KW-0031">Aminopeptidase</keyword>
<dbReference type="PANTHER" id="PTHR28631:SF1">
    <property type="entry name" value="ACTIN MATURATION PROTEASE"/>
    <property type="match status" value="1"/>
</dbReference>
<comment type="catalytic activity">
    <reaction evidence="7">
        <text>N-terminal N(alpha)-acetyl-L-cysteinyl-L-aspartyl-[protein] + H2O = N-terminal L-aspartyl-[protein] + N-acetyl-L-cysteine</text>
        <dbReference type="Rhea" id="RHEA:74579"/>
        <dbReference type="Rhea" id="RHEA-COMP:12669"/>
        <dbReference type="Rhea" id="RHEA-COMP:18395"/>
        <dbReference type="ChEBI" id="CHEBI:15377"/>
        <dbReference type="ChEBI" id="CHEBI:64720"/>
        <dbReference type="ChEBI" id="CHEBI:78236"/>
        <dbReference type="ChEBI" id="CHEBI:193599"/>
    </reaction>
    <physiologicalReaction direction="left-to-right" evidence="7">
        <dbReference type="Rhea" id="RHEA:74580"/>
    </physiologicalReaction>
</comment>
<evidence type="ECO:0000256" key="6">
    <source>
        <dbReference type="ARBA" id="ARBA00034908"/>
    </source>
</evidence>
<proteinExistence type="inferred from homology"/>
<dbReference type="InterPro" id="IPR040043">
    <property type="entry name" value="ACTMAP"/>
</dbReference>
<dbReference type="VEuPathDB" id="FungiDB:SeMB42_g04674"/>
<gene>
    <name evidence="8" type="ORF">SeLEV6574_g05531</name>
    <name evidence="9" type="ORF">SeMB42_g04674</name>
</gene>
<dbReference type="PANTHER" id="PTHR28631">
    <property type="entry name" value="UPF0692 PROTEIN C19ORF54"/>
    <property type="match status" value="1"/>
</dbReference>
<dbReference type="Proteomes" id="UP000317494">
    <property type="component" value="Unassembled WGS sequence"/>
</dbReference>
<name>A0A507CU35_9FUNG</name>
<evidence type="ECO:0000256" key="1">
    <source>
        <dbReference type="ARBA" id="ARBA00022438"/>
    </source>
</evidence>
<evidence type="ECO:0000313" key="11">
    <source>
        <dbReference type="Proteomes" id="UP000320475"/>
    </source>
</evidence>
<evidence type="ECO:0000313" key="9">
    <source>
        <dbReference type="EMBL" id="TPX43559.1"/>
    </source>
</evidence>
<dbReference type="OrthoDB" id="198816at2759"/>
<keyword evidence="10" id="KW-1185">Reference proteome</keyword>
<evidence type="ECO:0000313" key="10">
    <source>
        <dbReference type="Proteomes" id="UP000317494"/>
    </source>
</evidence>
<evidence type="ECO:0000256" key="5">
    <source>
        <dbReference type="ARBA" id="ARBA00034848"/>
    </source>
</evidence>
<evidence type="ECO:0000313" key="8">
    <source>
        <dbReference type="EMBL" id="TPX42580.1"/>
    </source>
</evidence>
<dbReference type="STRING" id="286115.A0A507CU35"/>